<dbReference type="STRING" id="743788.S8FIQ8"/>
<dbReference type="HOGENOM" id="CLU_1030726_0_0_1"/>
<feature type="compositionally biased region" description="Low complexity" evidence="1">
    <location>
        <begin position="26"/>
        <end position="39"/>
    </location>
</feature>
<accession>S8FIQ8</accession>
<feature type="compositionally biased region" description="Low complexity" evidence="1">
    <location>
        <begin position="76"/>
        <end position="86"/>
    </location>
</feature>
<feature type="region of interest" description="Disordered" evidence="1">
    <location>
        <begin position="62"/>
        <end position="86"/>
    </location>
</feature>
<dbReference type="Pfam" id="PF20415">
    <property type="entry name" value="DUF6699"/>
    <property type="match status" value="1"/>
</dbReference>
<dbReference type="EMBL" id="KE504167">
    <property type="protein sequence ID" value="EPS98264.1"/>
    <property type="molecule type" value="Genomic_DNA"/>
</dbReference>
<evidence type="ECO:0000259" key="2">
    <source>
        <dbReference type="Pfam" id="PF20415"/>
    </source>
</evidence>
<dbReference type="InterPro" id="IPR046522">
    <property type="entry name" value="DUF6699"/>
</dbReference>
<dbReference type="AlphaFoldDB" id="S8FIQ8"/>
<name>S8FIQ8_FOMSC</name>
<feature type="domain" description="DUF6699" evidence="2">
    <location>
        <begin position="116"/>
        <end position="250"/>
    </location>
</feature>
<dbReference type="InParanoid" id="S8FIQ8"/>
<evidence type="ECO:0000313" key="4">
    <source>
        <dbReference type="Proteomes" id="UP000015241"/>
    </source>
</evidence>
<feature type="region of interest" description="Disordered" evidence="1">
    <location>
        <begin position="1"/>
        <end position="40"/>
    </location>
</feature>
<evidence type="ECO:0000256" key="1">
    <source>
        <dbReference type="SAM" id="MobiDB-lite"/>
    </source>
</evidence>
<gene>
    <name evidence="3" type="ORF">FOMPIDRAFT_1042581</name>
</gene>
<protein>
    <recommendedName>
        <fullName evidence="2">DUF6699 domain-containing protein</fullName>
    </recommendedName>
</protein>
<dbReference type="Proteomes" id="UP000015241">
    <property type="component" value="Unassembled WGS sequence"/>
</dbReference>
<reference evidence="3 4" key="1">
    <citation type="journal article" date="2012" name="Science">
        <title>The Paleozoic origin of enzymatic lignin decomposition reconstructed from 31 fungal genomes.</title>
        <authorList>
            <person name="Floudas D."/>
            <person name="Binder M."/>
            <person name="Riley R."/>
            <person name="Barry K."/>
            <person name="Blanchette R.A."/>
            <person name="Henrissat B."/>
            <person name="Martinez A.T."/>
            <person name="Otillar R."/>
            <person name="Spatafora J.W."/>
            <person name="Yadav J.S."/>
            <person name="Aerts A."/>
            <person name="Benoit I."/>
            <person name="Boyd A."/>
            <person name="Carlson A."/>
            <person name="Copeland A."/>
            <person name="Coutinho P.M."/>
            <person name="de Vries R.P."/>
            <person name="Ferreira P."/>
            <person name="Findley K."/>
            <person name="Foster B."/>
            <person name="Gaskell J."/>
            <person name="Glotzer D."/>
            <person name="Gorecki P."/>
            <person name="Heitman J."/>
            <person name="Hesse C."/>
            <person name="Hori C."/>
            <person name="Igarashi K."/>
            <person name="Jurgens J.A."/>
            <person name="Kallen N."/>
            <person name="Kersten P."/>
            <person name="Kohler A."/>
            <person name="Kuees U."/>
            <person name="Kumar T.K.A."/>
            <person name="Kuo A."/>
            <person name="LaButti K."/>
            <person name="Larrondo L.F."/>
            <person name="Lindquist E."/>
            <person name="Ling A."/>
            <person name="Lombard V."/>
            <person name="Lucas S."/>
            <person name="Lundell T."/>
            <person name="Martin R."/>
            <person name="McLaughlin D.J."/>
            <person name="Morgenstern I."/>
            <person name="Morin E."/>
            <person name="Murat C."/>
            <person name="Nagy L.G."/>
            <person name="Nolan M."/>
            <person name="Ohm R.A."/>
            <person name="Patyshakuliyeva A."/>
            <person name="Rokas A."/>
            <person name="Ruiz-Duenas F.J."/>
            <person name="Sabat G."/>
            <person name="Salamov A."/>
            <person name="Samejima M."/>
            <person name="Schmutz J."/>
            <person name="Slot J.C."/>
            <person name="St John F."/>
            <person name="Stenlid J."/>
            <person name="Sun H."/>
            <person name="Sun S."/>
            <person name="Syed K."/>
            <person name="Tsang A."/>
            <person name="Wiebenga A."/>
            <person name="Young D."/>
            <person name="Pisabarro A."/>
            <person name="Eastwood D.C."/>
            <person name="Martin F."/>
            <person name="Cullen D."/>
            <person name="Grigoriev I.V."/>
            <person name="Hibbett D.S."/>
        </authorList>
    </citation>
    <scope>NUCLEOTIDE SEQUENCE</scope>
    <source>
        <strain evidence="4">FP-58527</strain>
    </source>
</reference>
<evidence type="ECO:0000313" key="3">
    <source>
        <dbReference type="EMBL" id="EPS98264.1"/>
    </source>
</evidence>
<sequence length="270" mass="28978">MGSPRRQVHFAEHFAPTRPIAIPMRSEGSTSSPASSLSSLGPYTPPTAPFYHARTIPLPLVTPGLPTSDLPPIRPPSTSSNTSSLASSLRAHITESTPVPLSAVLAAPANGGIPRLKWDMSSDPQQCVYDRGLRQAMPSLALSEPAAAPDVTHIVITISGALYPYEIVVKRPTALTAPLCVSVRDVLDAVYENLRRIVTVAEQGRTAAEKPQAWRVAVDAHARRARRSPGEPMRRIDFLAGKTIFYGLVSKGYDGKVPRLSLRAGPHDST</sequence>
<dbReference type="OrthoDB" id="2970175at2759"/>
<keyword evidence="4" id="KW-1185">Reference proteome</keyword>
<proteinExistence type="predicted"/>
<organism evidence="3 4">
    <name type="scientific">Fomitopsis schrenkii</name>
    <name type="common">Brown rot fungus</name>
    <dbReference type="NCBI Taxonomy" id="2126942"/>
    <lineage>
        <taxon>Eukaryota</taxon>
        <taxon>Fungi</taxon>
        <taxon>Dikarya</taxon>
        <taxon>Basidiomycota</taxon>
        <taxon>Agaricomycotina</taxon>
        <taxon>Agaricomycetes</taxon>
        <taxon>Polyporales</taxon>
        <taxon>Fomitopsis</taxon>
    </lineage>
</organism>